<organism evidence="2 3">
    <name type="scientific">Nepenthes gracilis</name>
    <name type="common">Slender pitcher plant</name>
    <dbReference type="NCBI Taxonomy" id="150966"/>
    <lineage>
        <taxon>Eukaryota</taxon>
        <taxon>Viridiplantae</taxon>
        <taxon>Streptophyta</taxon>
        <taxon>Embryophyta</taxon>
        <taxon>Tracheophyta</taxon>
        <taxon>Spermatophyta</taxon>
        <taxon>Magnoliopsida</taxon>
        <taxon>eudicotyledons</taxon>
        <taxon>Gunneridae</taxon>
        <taxon>Pentapetalae</taxon>
        <taxon>Caryophyllales</taxon>
        <taxon>Nepenthaceae</taxon>
        <taxon>Nepenthes</taxon>
    </lineage>
</organism>
<keyword evidence="1" id="KW-1133">Transmembrane helix</keyword>
<proteinExistence type="predicted"/>
<feature type="transmembrane region" description="Helical" evidence="1">
    <location>
        <begin position="81"/>
        <end position="98"/>
    </location>
</feature>
<accession>A0AAD3TJN4</accession>
<keyword evidence="1" id="KW-0472">Membrane</keyword>
<dbReference type="Proteomes" id="UP001279734">
    <property type="component" value="Unassembled WGS sequence"/>
</dbReference>
<sequence length="132" mass="15220">MKFSMISSYFQKVTLSIKDTPVIHGISNMDPSRLLHSWICSSCQQVFQAVLSIFWYPPYGYVPLLIYCCIGKNTGGCELNMFFFFIFLLFLLLGRFIAVKGDIKSRMIWGYQASPIMYGQNAIAINEFLEER</sequence>
<gene>
    <name evidence="2" type="ORF">Nepgr_032001</name>
</gene>
<protein>
    <submittedName>
        <fullName evidence="2">Uncharacterized protein</fullName>
    </submittedName>
</protein>
<evidence type="ECO:0000256" key="1">
    <source>
        <dbReference type="SAM" id="Phobius"/>
    </source>
</evidence>
<comment type="caution">
    <text evidence="2">The sequence shown here is derived from an EMBL/GenBank/DDBJ whole genome shotgun (WGS) entry which is preliminary data.</text>
</comment>
<evidence type="ECO:0000313" key="2">
    <source>
        <dbReference type="EMBL" id="GMH30158.1"/>
    </source>
</evidence>
<dbReference type="PANTHER" id="PTHR48040:SF60">
    <property type="entry name" value="ABC TRANSPORTER DOMAIN-CONTAINING PROTEIN"/>
    <property type="match status" value="1"/>
</dbReference>
<dbReference type="EMBL" id="BSYO01000037">
    <property type="protein sequence ID" value="GMH30158.1"/>
    <property type="molecule type" value="Genomic_DNA"/>
</dbReference>
<reference evidence="2" key="1">
    <citation type="submission" date="2023-05" db="EMBL/GenBank/DDBJ databases">
        <title>Nepenthes gracilis genome sequencing.</title>
        <authorList>
            <person name="Fukushima K."/>
        </authorList>
    </citation>
    <scope>NUCLEOTIDE SEQUENCE</scope>
    <source>
        <strain evidence="2">SING2019-196</strain>
    </source>
</reference>
<keyword evidence="3" id="KW-1185">Reference proteome</keyword>
<keyword evidence="1" id="KW-0812">Transmembrane</keyword>
<name>A0AAD3TJN4_NEPGR</name>
<dbReference type="AlphaFoldDB" id="A0AAD3TJN4"/>
<dbReference type="PANTHER" id="PTHR48040">
    <property type="entry name" value="PLEIOTROPIC DRUG RESISTANCE PROTEIN 1-LIKE ISOFORM X1"/>
    <property type="match status" value="1"/>
</dbReference>
<evidence type="ECO:0000313" key="3">
    <source>
        <dbReference type="Proteomes" id="UP001279734"/>
    </source>
</evidence>